<accession>A0A6A5KI98</accession>
<sequence>MHMYMGWGTKKGLMGFTYGIHTSYTILLYSFEHLFERLSGGTEDAVTVQFDLYEFQYESSKFIKT</sequence>
<reference evidence="2" key="1">
    <citation type="submission" date="2020-01" db="EMBL/GenBank/DDBJ databases">
        <authorList>
            <consortium name="DOE Joint Genome Institute"/>
            <person name="Haridas S."/>
            <person name="Albert R."/>
            <person name="Binder M."/>
            <person name="Bloem J."/>
            <person name="Labutti K."/>
            <person name="Salamov A."/>
            <person name="Andreopoulos B."/>
            <person name="Baker S.E."/>
            <person name="Barry K."/>
            <person name="Bills G."/>
            <person name="Bluhm B.H."/>
            <person name="Cannon C."/>
            <person name="Castanera R."/>
            <person name="Culley D.E."/>
            <person name="Daum C."/>
            <person name="Ezra D."/>
            <person name="Gonzalez J.B."/>
            <person name="Henrissat B."/>
            <person name="Kuo A."/>
            <person name="Liang C."/>
            <person name="Lipzen A."/>
            <person name="Lutzoni F."/>
            <person name="Magnuson J."/>
            <person name="Mondo S."/>
            <person name="Nolan M."/>
            <person name="Ohm R."/>
            <person name="Pangilinan J."/>
            <person name="Park H.-J."/>
            <person name="Ramirez L."/>
            <person name="Alfaro M."/>
            <person name="Sun H."/>
            <person name="Tritt A."/>
            <person name="Yoshinaga Y."/>
            <person name="Zwiers L.-H."/>
            <person name="Turgeon B.G."/>
            <person name="Goodwin S.B."/>
            <person name="Spatafora J.W."/>
            <person name="Crous P.W."/>
            <person name="Grigoriev I.V."/>
        </authorList>
    </citation>
    <scope>NUCLEOTIDE SEQUENCE</scope>
    <source>
        <strain evidence="2">P77</strain>
    </source>
</reference>
<dbReference type="AlphaFoldDB" id="A0A6A5KI98"/>
<feature type="transmembrane region" description="Helical" evidence="1">
    <location>
        <begin position="12"/>
        <end position="31"/>
    </location>
</feature>
<name>A0A6A5KI98_9PLEO</name>
<protein>
    <submittedName>
        <fullName evidence="2">Uncharacterized protein</fullName>
    </submittedName>
</protein>
<evidence type="ECO:0000313" key="3">
    <source>
        <dbReference type="Proteomes" id="UP000800040"/>
    </source>
</evidence>
<evidence type="ECO:0000256" key="1">
    <source>
        <dbReference type="SAM" id="Phobius"/>
    </source>
</evidence>
<gene>
    <name evidence="2" type="ORF">BDW02DRAFT_568130</name>
</gene>
<keyword evidence="1" id="KW-0472">Membrane</keyword>
<organism evidence="2 3">
    <name type="scientific">Decorospora gaudefroyi</name>
    <dbReference type="NCBI Taxonomy" id="184978"/>
    <lineage>
        <taxon>Eukaryota</taxon>
        <taxon>Fungi</taxon>
        <taxon>Dikarya</taxon>
        <taxon>Ascomycota</taxon>
        <taxon>Pezizomycotina</taxon>
        <taxon>Dothideomycetes</taxon>
        <taxon>Pleosporomycetidae</taxon>
        <taxon>Pleosporales</taxon>
        <taxon>Pleosporineae</taxon>
        <taxon>Pleosporaceae</taxon>
        <taxon>Decorospora</taxon>
    </lineage>
</organism>
<evidence type="ECO:0000313" key="2">
    <source>
        <dbReference type="EMBL" id="KAF1835391.1"/>
    </source>
</evidence>
<proteinExistence type="predicted"/>
<dbReference type="EMBL" id="ML975288">
    <property type="protein sequence ID" value="KAF1835391.1"/>
    <property type="molecule type" value="Genomic_DNA"/>
</dbReference>
<dbReference type="Proteomes" id="UP000800040">
    <property type="component" value="Unassembled WGS sequence"/>
</dbReference>
<keyword evidence="1" id="KW-0812">Transmembrane</keyword>
<keyword evidence="1" id="KW-1133">Transmembrane helix</keyword>
<keyword evidence="3" id="KW-1185">Reference proteome</keyword>